<protein>
    <recommendedName>
        <fullName evidence="2">ABC transporter domain-containing protein</fullName>
    </recommendedName>
</protein>
<dbReference type="SUPFAM" id="SSF52540">
    <property type="entry name" value="P-loop containing nucleoside triphosphate hydrolases"/>
    <property type="match status" value="1"/>
</dbReference>
<dbReference type="InterPro" id="IPR027417">
    <property type="entry name" value="P-loop_NTPase"/>
</dbReference>
<sequence length="53" mass="5618">MSLLKIDHITKQFGGLTAVSDFYLELEKGELVGLIPIASAETSSPLMALSALP</sequence>
<evidence type="ECO:0000313" key="1">
    <source>
        <dbReference type="EMBL" id="GAH38874.1"/>
    </source>
</evidence>
<dbReference type="AlphaFoldDB" id="X1GBA3"/>
<name>X1GBA3_9ZZZZ</name>
<proteinExistence type="predicted"/>
<reference evidence="1" key="1">
    <citation type="journal article" date="2014" name="Front. Microbiol.">
        <title>High frequency of phylogenetically diverse reductive dehalogenase-homologous genes in deep subseafloor sedimentary metagenomes.</title>
        <authorList>
            <person name="Kawai M."/>
            <person name="Futagami T."/>
            <person name="Toyoda A."/>
            <person name="Takaki Y."/>
            <person name="Nishi S."/>
            <person name="Hori S."/>
            <person name="Arai W."/>
            <person name="Tsubouchi T."/>
            <person name="Morono Y."/>
            <person name="Uchiyama I."/>
            <person name="Ito T."/>
            <person name="Fujiyama A."/>
            <person name="Inagaki F."/>
            <person name="Takami H."/>
        </authorList>
    </citation>
    <scope>NUCLEOTIDE SEQUENCE</scope>
    <source>
        <strain evidence="1">Expedition CK06-06</strain>
    </source>
</reference>
<organism evidence="1">
    <name type="scientific">marine sediment metagenome</name>
    <dbReference type="NCBI Taxonomy" id="412755"/>
    <lineage>
        <taxon>unclassified sequences</taxon>
        <taxon>metagenomes</taxon>
        <taxon>ecological metagenomes</taxon>
    </lineage>
</organism>
<comment type="caution">
    <text evidence="1">The sequence shown here is derived from an EMBL/GenBank/DDBJ whole genome shotgun (WGS) entry which is preliminary data.</text>
</comment>
<dbReference type="EMBL" id="BARU01005612">
    <property type="protein sequence ID" value="GAH38874.1"/>
    <property type="molecule type" value="Genomic_DNA"/>
</dbReference>
<accession>X1GBA3</accession>
<evidence type="ECO:0008006" key="2">
    <source>
        <dbReference type="Google" id="ProtNLM"/>
    </source>
</evidence>
<gene>
    <name evidence="1" type="ORF">S03H2_10958</name>
</gene>